<evidence type="ECO:0000256" key="3">
    <source>
        <dbReference type="ARBA" id="ARBA00022630"/>
    </source>
</evidence>
<dbReference type="GO" id="GO:0071949">
    <property type="term" value="F:FAD binding"/>
    <property type="evidence" value="ECO:0007669"/>
    <property type="project" value="InterPro"/>
</dbReference>
<dbReference type="PANTHER" id="PTHR13789">
    <property type="entry name" value="MONOOXYGENASE"/>
    <property type="match status" value="1"/>
</dbReference>
<feature type="domain" description="FAD-binding" evidence="8">
    <location>
        <begin position="10"/>
        <end position="342"/>
    </location>
</feature>
<organism evidence="9 10">
    <name type="scientific">[Torrubiella] hemipterigena</name>
    <dbReference type="NCBI Taxonomy" id="1531966"/>
    <lineage>
        <taxon>Eukaryota</taxon>
        <taxon>Fungi</taxon>
        <taxon>Dikarya</taxon>
        <taxon>Ascomycota</taxon>
        <taxon>Pezizomycotina</taxon>
        <taxon>Sordariomycetes</taxon>
        <taxon>Hypocreomycetidae</taxon>
        <taxon>Hypocreales</taxon>
        <taxon>Clavicipitaceae</taxon>
        <taxon>Clavicipitaceae incertae sedis</taxon>
        <taxon>'Torrubiella' clade</taxon>
    </lineage>
</organism>
<dbReference type="InterPro" id="IPR050493">
    <property type="entry name" value="FAD-dep_Monooxygenase_BioMet"/>
</dbReference>
<dbReference type="STRING" id="1531966.A0A0A1TQU3"/>
<dbReference type="Pfam" id="PF01494">
    <property type="entry name" value="FAD_binding_3"/>
    <property type="match status" value="1"/>
</dbReference>
<proteinExistence type="inferred from homology"/>
<feature type="region of interest" description="Disordered" evidence="7">
    <location>
        <begin position="372"/>
        <end position="396"/>
    </location>
</feature>
<evidence type="ECO:0000313" key="9">
    <source>
        <dbReference type="EMBL" id="CEJ93487.1"/>
    </source>
</evidence>
<dbReference type="Proteomes" id="UP000039046">
    <property type="component" value="Unassembled WGS sequence"/>
</dbReference>
<evidence type="ECO:0000256" key="5">
    <source>
        <dbReference type="ARBA" id="ARBA00023002"/>
    </source>
</evidence>
<evidence type="ECO:0000256" key="1">
    <source>
        <dbReference type="ARBA" id="ARBA00001974"/>
    </source>
</evidence>
<keyword evidence="4" id="KW-0274">FAD</keyword>
<name>A0A0A1TQU3_9HYPO</name>
<keyword evidence="6" id="KW-0503">Monooxygenase</keyword>
<comment type="similarity">
    <text evidence="2">Belongs to the paxM FAD-dependent monooxygenase family.</text>
</comment>
<accession>A0A0A1TQU3</accession>
<reference evidence="9 10" key="1">
    <citation type="journal article" date="2015" name="Genome Announc.">
        <title>Draft Genome Sequence and Gene Annotation of the Entomopathogenic Fungus Verticillium hemipterigenum.</title>
        <authorList>
            <person name="Horn F."/>
            <person name="Habel A."/>
            <person name="Scharf D.H."/>
            <person name="Dworschak J."/>
            <person name="Brakhage A.A."/>
            <person name="Guthke R."/>
            <person name="Hertweck C."/>
            <person name="Linde J."/>
        </authorList>
    </citation>
    <scope>NUCLEOTIDE SEQUENCE [LARGE SCALE GENOMIC DNA]</scope>
</reference>
<dbReference type="AlphaFoldDB" id="A0A0A1TQU3"/>
<dbReference type="HOGENOM" id="CLU_009665_19_3_1"/>
<protein>
    <recommendedName>
        <fullName evidence="8">FAD-binding domain-containing protein</fullName>
    </recommendedName>
</protein>
<evidence type="ECO:0000256" key="7">
    <source>
        <dbReference type="SAM" id="MobiDB-lite"/>
    </source>
</evidence>
<dbReference type="OrthoDB" id="9993796at2759"/>
<evidence type="ECO:0000256" key="6">
    <source>
        <dbReference type="ARBA" id="ARBA00023033"/>
    </source>
</evidence>
<dbReference type="Gene3D" id="3.50.50.60">
    <property type="entry name" value="FAD/NAD(P)-binding domain"/>
    <property type="match status" value="1"/>
</dbReference>
<evidence type="ECO:0000256" key="4">
    <source>
        <dbReference type="ARBA" id="ARBA00022827"/>
    </source>
</evidence>
<evidence type="ECO:0000256" key="2">
    <source>
        <dbReference type="ARBA" id="ARBA00007992"/>
    </source>
</evidence>
<dbReference type="GO" id="GO:0004497">
    <property type="term" value="F:monooxygenase activity"/>
    <property type="evidence" value="ECO:0007669"/>
    <property type="project" value="UniProtKB-KW"/>
</dbReference>
<keyword evidence="10" id="KW-1185">Reference proteome</keyword>
<keyword evidence="5" id="KW-0560">Oxidoreductase</keyword>
<comment type="cofactor">
    <cofactor evidence="1">
        <name>FAD</name>
        <dbReference type="ChEBI" id="CHEBI:57692"/>
    </cofactor>
</comment>
<keyword evidence="3" id="KW-0285">Flavoprotein</keyword>
<gene>
    <name evidence="9" type="ORF">VHEMI09070</name>
</gene>
<evidence type="ECO:0000259" key="8">
    <source>
        <dbReference type="Pfam" id="PF01494"/>
    </source>
</evidence>
<dbReference type="PANTHER" id="PTHR13789:SF315">
    <property type="entry name" value="FAD-DEPENDENT MONOOXYGENASE MDPD"/>
    <property type="match status" value="1"/>
</dbReference>
<dbReference type="SUPFAM" id="SSF51905">
    <property type="entry name" value="FAD/NAD(P)-binding domain"/>
    <property type="match status" value="1"/>
</dbReference>
<sequence length="438" mass="48901">MATSRVSSSLKVAVIGSGPIGLCTATALRQQGHSVTIFERRPDTEPRGHALMIQPAAVRALGHLKGAHETFKRVSIESGPLCLWSYKSDKPFMASQPVSRQQDVPVYERRFQTDRPSVQRVFHELAIRNGVDIVFNKTVDQFEDSQDSVLLRTSDGETYTADLVIAADGIKSMTRKQLFPGRDVEPIPLRESIILTSVRIADLAKDKRLAAWLEPGTKHGVLGPDRFVLSRHIYGDILNVQFADVNHADPRPVDAQWNTPADVDALRARFADFQTITRAYLEHVDHAEQWQMAIGRTLPTWSSESGRIVLVGDAAHAMLPHGAQGLSQGIEDAVSLAHMLGLSTNVPAVTRAWVNLRKPRCELFMQQSTENAASWSLPDGPQQEARDEKLSRFRNKSPPDLSIVEMDMHAEQHLPQFLKWVRDYDVVQECEKALSKEV</sequence>
<dbReference type="PRINTS" id="PR00420">
    <property type="entry name" value="RNGMNOXGNASE"/>
</dbReference>
<dbReference type="EMBL" id="CDHN01000005">
    <property type="protein sequence ID" value="CEJ93487.1"/>
    <property type="molecule type" value="Genomic_DNA"/>
</dbReference>
<dbReference type="InterPro" id="IPR036188">
    <property type="entry name" value="FAD/NAD-bd_sf"/>
</dbReference>
<evidence type="ECO:0000313" key="10">
    <source>
        <dbReference type="Proteomes" id="UP000039046"/>
    </source>
</evidence>
<dbReference type="InterPro" id="IPR002938">
    <property type="entry name" value="FAD-bd"/>
</dbReference>